<dbReference type="RefSeq" id="WP_143080322.1">
    <property type="nucleotide sequence ID" value="NZ_FOXS01000007.1"/>
</dbReference>
<reference evidence="4" key="1">
    <citation type="submission" date="2016-10" db="EMBL/GenBank/DDBJ databases">
        <authorList>
            <person name="Varghese N."/>
            <person name="Submissions S."/>
        </authorList>
    </citation>
    <scope>NUCLEOTIDE SEQUENCE [LARGE SCALE GENOMIC DNA]</scope>
    <source>
        <strain evidence="4">OR362-8,ATCC BAA-1266,JCM 13504</strain>
    </source>
</reference>
<dbReference type="OrthoDB" id="645173at2"/>
<evidence type="ECO:0000259" key="2">
    <source>
        <dbReference type="Pfam" id="PF16344"/>
    </source>
</evidence>
<dbReference type="Gene3D" id="2.60.120.1440">
    <property type="match status" value="1"/>
</dbReference>
<dbReference type="Pfam" id="PF04773">
    <property type="entry name" value="FecR"/>
    <property type="match status" value="1"/>
</dbReference>
<dbReference type="Proteomes" id="UP000199029">
    <property type="component" value="Unassembled WGS sequence"/>
</dbReference>
<sequence length="342" mass="37183">MKKPYLAELLKRYLHDDCTEGEAWTVEQWYEARDMPRPTPPTPAEANAAKARMWRQVQAQVQPKPALWHSPALRWAAAAIVVLGVGLSVLVALQRPAVGTKAALSSAAVVRFGAANGWITCTNPTTKATKVALADGSTVTLQPNSRLHYPKRFDGPDRRVTLSGEAFFEVAHDARHPFRVLTNKLETTVLGTSFTVRAFPGQAEAAVMVRTGRVRVAPSPAPLADAQRATPAAIVLLPNQQVVYSAAAPELRRELVAQPAQLAPQLLTFNERPVAEVLASLQAAYGVPILYDGAALANCTVSLAFGRESLFDKLDLLCRTLGASYEREDEKIVFRSRGCHSE</sequence>
<gene>
    <name evidence="3" type="ORF">SAMN04515668_4264</name>
</gene>
<name>A0A1I6B7S3_HYMAR</name>
<keyword evidence="4" id="KW-1185">Reference proteome</keyword>
<dbReference type="AlphaFoldDB" id="A0A1I6B7S3"/>
<accession>A0A1I6B7S3</accession>
<dbReference type="EMBL" id="FOXS01000007">
    <property type="protein sequence ID" value="SFQ76939.1"/>
    <property type="molecule type" value="Genomic_DNA"/>
</dbReference>
<dbReference type="InterPro" id="IPR006860">
    <property type="entry name" value="FecR"/>
</dbReference>
<dbReference type="InterPro" id="IPR012373">
    <property type="entry name" value="Ferrdict_sens_TM"/>
</dbReference>
<evidence type="ECO:0000259" key="1">
    <source>
        <dbReference type="Pfam" id="PF04773"/>
    </source>
</evidence>
<dbReference type="Pfam" id="PF16344">
    <property type="entry name" value="FecR_C"/>
    <property type="match status" value="1"/>
</dbReference>
<dbReference type="PANTHER" id="PTHR30273:SF2">
    <property type="entry name" value="PROTEIN FECR"/>
    <property type="match status" value="1"/>
</dbReference>
<dbReference type="Gene3D" id="3.55.50.30">
    <property type="match status" value="1"/>
</dbReference>
<feature type="domain" description="Protein FecR C-terminal" evidence="2">
    <location>
        <begin position="267"/>
        <end position="333"/>
    </location>
</feature>
<protein>
    <submittedName>
        <fullName evidence="3">Ferric-dicitrate binding protein FerR, regulates iron transport through sigma-19</fullName>
    </submittedName>
</protein>
<dbReference type="PANTHER" id="PTHR30273">
    <property type="entry name" value="PERIPLASMIC SIGNAL SENSOR AND SIGMA FACTOR ACTIVATOR FECR-RELATED"/>
    <property type="match status" value="1"/>
</dbReference>
<dbReference type="STRING" id="1227077.SAMN04515668_4264"/>
<evidence type="ECO:0000313" key="4">
    <source>
        <dbReference type="Proteomes" id="UP000199029"/>
    </source>
</evidence>
<organism evidence="3 4">
    <name type="scientific">Hymenobacter arizonensis</name>
    <name type="common">Siccationidurans arizonensis</name>
    <dbReference type="NCBI Taxonomy" id="1227077"/>
    <lineage>
        <taxon>Bacteria</taxon>
        <taxon>Pseudomonadati</taxon>
        <taxon>Bacteroidota</taxon>
        <taxon>Cytophagia</taxon>
        <taxon>Cytophagales</taxon>
        <taxon>Hymenobacteraceae</taxon>
        <taxon>Hymenobacter</taxon>
    </lineage>
</organism>
<evidence type="ECO:0000313" key="3">
    <source>
        <dbReference type="EMBL" id="SFQ76939.1"/>
    </source>
</evidence>
<dbReference type="InterPro" id="IPR032508">
    <property type="entry name" value="FecR_C"/>
</dbReference>
<proteinExistence type="predicted"/>
<dbReference type="GO" id="GO:0016989">
    <property type="term" value="F:sigma factor antagonist activity"/>
    <property type="evidence" value="ECO:0007669"/>
    <property type="project" value="TreeGrafter"/>
</dbReference>
<feature type="domain" description="FecR protein" evidence="1">
    <location>
        <begin position="126"/>
        <end position="214"/>
    </location>
</feature>
<dbReference type="PIRSF" id="PIRSF018266">
    <property type="entry name" value="FecR"/>
    <property type="match status" value="1"/>
</dbReference>